<sequence length="142" mass="16212">MNIEIERNPSKAEADLLRRGIKAFNEETVRDLEPSEEEKRFHVMARDGEGSLQGGIRATCYWNTLHIELLWISETARGSGIGRKLIQKAEAFARDNGCENALVETTSWQARPFYEKNGYNHMATLPNRPKGHSSHYLKKVLI</sequence>
<keyword evidence="4" id="KW-1185">Reference proteome</keyword>
<dbReference type="InterPro" id="IPR000182">
    <property type="entry name" value="GNAT_dom"/>
</dbReference>
<dbReference type="PANTHER" id="PTHR13947:SF37">
    <property type="entry name" value="LD18367P"/>
    <property type="match status" value="1"/>
</dbReference>
<organism evidence="3 4">
    <name type="scientific">Tsuneonella flava</name>
    <dbReference type="NCBI Taxonomy" id="2055955"/>
    <lineage>
        <taxon>Bacteria</taxon>
        <taxon>Pseudomonadati</taxon>
        <taxon>Pseudomonadota</taxon>
        <taxon>Alphaproteobacteria</taxon>
        <taxon>Sphingomonadales</taxon>
        <taxon>Erythrobacteraceae</taxon>
        <taxon>Tsuneonella</taxon>
    </lineage>
</organism>
<dbReference type="PANTHER" id="PTHR13947">
    <property type="entry name" value="GNAT FAMILY N-ACETYLTRANSFERASE"/>
    <property type="match status" value="1"/>
</dbReference>
<dbReference type="Gene3D" id="3.40.630.30">
    <property type="match status" value="1"/>
</dbReference>
<dbReference type="InterPro" id="IPR050769">
    <property type="entry name" value="NAT_camello-type"/>
</dbReference>
<dbReference type="InterPro" id="IPR016181">
    <property type="entry name" value="Acyl_CoA_acyltransferase"/>
</dbReference>
<accession>A0ABX7KB04</accession>
<keyword evidence="1" id="KW-0808">Transferase</keyword>
<evidence type="ECO:0000313" key="3">
    <source>
        <dbReference type="EMBL" id="QSB45152.1"/>
    </source>
</evidence>
<evidence type="ECO:0000256" key="1">
    <source>
        <dbReference type="ARBA" id="ARBA00022679"/>
    </source>
</evidence>
<dbReference type="PROSITE" id="PS51186">
    <property type="entry name" value="GNAT"/>
    <property type="match status" value="1"/>
</dbReference>
<feature type="domain" description="N-acetyltransferase" evidence="2">
    <location>
        <begin position="3"/>
        <end position="142"/>
    </location>
</feature>
<name>A0ABX7KB04_9SPHN</name>
<dbReference type="CDD" id="cd04301">
    <property type="entry name" value="NAT_SF"/>
    <property type="match status" value="1"/>
</dbReference>
<dbReference type="SUPFAM" id="SSF55729">
    <property type="entry name" value="Acyl-CoA N-acyltransferases (Nat)"/>
    <property type="match status" value="1"/>
</dbReference>
<dbReference type="EMBL" id="CP061510">
    <property type="protein sequence ID" value="QSB45152.1"/>
    <property type="molecule type" value="Genomic_DNA"/>
</dbReference>
<gene>
    <name evidence="3" type="ORF">IDJ81_03105</name>
</gene>
<proteinExistence type="predicted"/>
<reference evidence="3 4" key="1">
    <citation type="submission" date="2020-09" db="EMBL/GenBank/DDBJ databases">
        <title>Complete genome sequence of altererythrobacter flavus SS-21NJ, isolated from Dongying oil sludge in Shandong province.</title>
        <authorList>
            <person name="Sun S."/>
            <person name="Zhang Z."/>
        </authorList>
    </citation>
    <scope>NUCLEOTIDE SEQUENCE [LARGE SCALE GENOMIC DNA]</scope>
    <source>
        <strain evidence="3 4">SS-21NJ</strain>
    </source>
</reference>
<dbReference type="RefSeq" id="WP_067501092.1">
    <property type="nucleotide sequence ID" value="NZ_CP061510.1"/>
</dbReference>
<evidence type="ECO:0000313" key="4">
    <source>
        <dbReference type="Proteomes" id="UP000663637"/>
    </source>
</evidence>
<dbReference type="Proteomes" id="UP000663637">
    <property type="component" value="Chromosome"/>
</dbReference>
<evidence type="ECO:0000259" key="2">
    <source>
        <dbReference type="PROSITE" id="PS51186"/>
    </source>
</evidence>
<dbReference type="Pfam" id="PF00583">
    <property type="entry name" value="Acetyltransf_1"/>
    <property type="match status" value="1"/>
</dbReference>
<protein>
    <submittedName>
        <fullName evidence="3">GNAT family N-acetyltransferase</fullName>
    </submittedName>
</protein>